<dbReference type="PANTHER" id="PTHR46401:SF2">
    <property type="entry name" value="GLYCOSYLTRANSFERASE WBBK-RELATED"/>
    <property type="match status" value="1"/>
</dbReference>
<dbReference type="PATRIC" id="fig|1527444.3.peg.292"/>
<feature type="domain" description="Glycosyltransferase subfamily 4-like N-terminal" evidence="3">
    <location>
        <begin position="83"/>
        <end position="180"/>
    </location>
</feature>
<name>A0A086CIA7_9CHRO</name>
<dbReference type="GO" id="GO:0009103">
    <property type="term" value="P:lipopolysaccharide biosynthetic process"/>
    <property type="evidence" value="ECO:0007669"/>
    <property type="project" value="TreeGrafter"/>
</dbReference>
<accession>A0A086CIA7</accession>
<dbReference type="SUPFAM" id="SSF53756">
    <property type="entry name" value="UDP-Glycosyltransferase/glycogen phosphorylase"/>
    <property type="match status" value="1"/>
</dbReference>
<evidence type="ECO:0000313" key="5">
    <source>
        <dbReference type="Proteomes" id="UP000028922"/>
    </source>
</evidence>
<comment type="caution">
    <text evidence="4">The sequence shown here is derived from an EMBL/GenBank/DDBJ whole genome shotgun (WGS) entry which is preliminary data.</text>
</comment>
<dbReference type="InterPro" id="IPR001296">
    <property type="entry name" value="Glyco_trans_1"/>
</dbReference>
<dbReference type="Proteomes" id="UP000028922">
    <property type="component" value="Unassembled WGS sequence"/>
</dbReference>
<keyword evidence="1 4" id="KW-0808">Transferase</keyword>
<organism evidence="4 5">
    <name type="scientific">Candidatus Atelocyanobacterium thalassa isolate SIO64986</name>
    <dbReference type="NCBI Taxonomy" id="1527444"/>
    <lineage>
        <taxon>Bacteria</taxon>
        <taxon>Bacillati</taxon>
        <taxon>Cyanobacteriota</taxon>
        <taxon>Cyanophyceae</taxon>
        <taxon>Oscillatoriophycideae</taxon>
        <taxon>Chroococcales</taxon>
        <taxon>Aphanothecaceae</taxon>
        <taxon>Candidatus Atelocyanobacterium</taxon>
        <taxon>Candidatus Atelocyanobacterium thalassae</taxon>
    </lineage>
</organism>
<evidence type="ECO:0000259" key="3">
    <source>
        <dbReference type="Pfam" id="PF13439"/>
    </source>
</evidence>
<dbReference type="PANTHER" id="PTHR46401">
    <property type="entry name" value="GLYCOSYLTRANSFERASE WBBK-RELATED"/>
    <property type="match status" value="1"/>
</dbReference>
<evidence type="ECO:0000313" key="4">
    <source>
        <dbReference type="EMBL" id="KFF41921.1"/>
    </source>
</evidence>
<dbReference type="FunFam" id="3.40.50.2000:FF:000119">
    <property type="entry name" value="Glycosyl transferase group 1"/>
    <property type="match status" value="1"/>
</dbReference>
<dbReference type="STRING" id="1527444.ucyna2_00302"/>
<dbReference type="eggNOG" id="COG0438">
    <property type="taxonomic scope" value="Bacteria"/>
</dbReference>
<sequence>MIKVYIDATSVRNKPTGIGFYTINLINELYYLENTSDLNLNIYFHPSLKNWLSRNFLIPKLLEQYSKVLPLNIPVSLADLLAKYSPFILFCFRNNLGDIDLIHGADHYIYPHQQAEKVITIHDLTFLKFPKYSTKIVKSYTKRIKQCLKWTDAIITFSENTKQDIVDFFNVDPNVIYIIPQASRYSNNYLTPQILTKCIVSIEKHLHSPYFLFVSTLEPRKNILNLIKAFEYLKINYSIPHKLILIGKKGWDYNSIIDYINKSTFKEDIQHLDYISDQLLAVFYSQAEAFIYPSFYEGFGLPILEAMTLGSPVITSNTSSLPEVAGNAALYVDPYDYYQLAKMMLKILNNPDLRKEMISRGKQQANNFSWKNTALKTLNAYKSVLSKSKKL</sequence>
<dbReference type="GO" id="GO:0016757">
    <property type="term" value="F:glycosyltransferase activity"/>
    <property type="evidence" value="ECO:0007669"/>
    <property type="project" value="InterPro"/>
</dbReference>
<evidence type="ECO:0000259" key="2">
    <source>
        <dbReference type="Pfam" id="PF00534"/>
    </source>
</evidence>
<dbReference type="Pfam" id="PF13439">
    <property type="entry name" value="Glyco_transf_4"/>
    <property type="match status" value="1"/>
</dbReference>
<evidence type="ECO:0000256" key="1">
    <source>
        <dbReference type="ARBA" id="ARBA00022679"/>
    </source>
</evidence>
<gene>
    <name evidence="4" type="ORF">ucyna2_00302</name>
</gene>
<proteinExistence type="predicted"/>
<dbReference type="EMBL" id="JPSP01000002">
    <property type="protein sequence ID" value="KFF41921.1"/>
    <property type="molecule type" value="Genomic_DNA"/>
</dbReference>
<dbReference type="CDD" id="cd03809">
    <property type="entry name" value="GT4_MtfB-like"/>
    <property type="match status" value="1"/>
</dbReference>
<dbReference type="AlphaFoldDB" id="A0A086CIA7"/>
<reference evidence="4 5" key="1">
    <citation type="submission" date="2014-08" db="EMBL/GenBank/DDBJ databases">
        <title>Comparative genomics reveals surprising divergence of two closely related strains of uncultivated UCYN-A cyanobacteria.</title>
        <authorList>
            <person name="Bombar D."/>
            <person name="Heller P."/>
            <person name="Sanchez-Baracaldo P."/>
            <person name="Carter B.J."/>
            <person name="Zert J.P."/>
        </authorList>
    </citation>
    <scope>NUCLEOTIDE SEQUENCE [LARGE SCALE GENOMIC DNA]</scope>
</reference>
<feature type="domain" description="Glycosyl transferase family 1" evidence="2">
    <location>
        <begin position="207"/>
        <end position="363"/>
    </location>
</feature>
<protein>
    <submittedName>
        <fullName evidence="4">Glycosyltransferase</fullName>
    </submittedName>
</protein>
<dbReference type="Gene3D" id="3.40.50.2000">
    <property type="entry name" value="Glycogen Phosphorylase B"/>
    <property type="match status" value="2"/>
</dbReference>
<dbReference type="InterPro" id="IPR028098">
    <property type="entry name" value="Glyco_trans_4-like_N"/>
</dbReference>
<dbReference type="Pfam" id="PF00534">
    <property type="entry name" value="Glycos_transf_1"/>
    <property type="match status" value="1"/>
</dbReference>